<dbReference type="Proteomes" id="UP000053989">
    <property type="component" value="Unassembled WGS sequence"/>
</dbReference>
<keyword evidence="3" id="KW-1185">Reference proteome</keyword>
<name>A0A0C2ZTL7_9AGAM</name>
<reference evidence="2 3" key="1">
    <citation type="submission" date="2014-04" db="EMBL/GenBank/DDBJ databases">
        <authorList>
            <consortium name="DOE Joint Genome Institute"/>
            <person name="Kuo A."/>
            <person name="Kohler A."/>
            <person name="Nagy L.G."/>
            <person name="Floudas D."/>
            <person name="Copeland A."/>
            <person name="Barry K.W."/>
            <person name="Cichocki N."/>
            <person name="Veneault-Fourrey C."/>
            <person name="LaButti K."/>
            <person name="Lindquist E.A."/>
            <person name="Lipzen A."/>
            <person name="Lundell T."/>
            <person name="Morin E."/>
            <person name="Murat C."/>
            <person name="Sun H."/>
            <person name="Tunlid A."/>
            <person name="Henrissat B."/>
            <person name="Grigoriev I.V."/>
            <person name="Hibbett D.S."/>
            <person name="Martin F."/>
            <person name="Nordberg H.P."/>
            <person name="Cantor M.N."/>
            <person name="Hua S.X."/>
        </authorList>
    </citation>
    <scope>NUCLEOTIDE SEQUENCE [LARGE SCALE GENOMIC DNA]</scope>
    <source>
        <strain evidence="2 3">Foug A</strain>
    </source>
</reference>
<evidence type="ECO:0000313" key="3">
    <source>
        <dbReference type="Proteomes" id="UP000053989"/>
    </source>
</evidence>
<accession>A0A0C2ZTL7</accession>
<evidence type="ECO:0000313" key="2">
    <source>
        <dbReference type="EMBL" id="KIM64863.1"/>
    </source>
</evidence>
<dbReference type="InterPro" id="IPR008030">
    <property type="entry name" value="NmrA-like"/>
</dbReference>
<dbReference type="FunCoup" id="A0A0C2ZTL7">
    <property type="interactions" value="23"/>
</dbReference>
<dbReference type="GO" id="GO:0004029">
    <property type="term" value="F:aldehyde dehydrogenase (NAD+) activity"/>
    <property type="evidence" value="ECO:0007669"/>
    <property type="project" value="TreeGrafter"/>
</dbReference>
<dbReference type="InterPro" id="IPR051783">
    <property type="entry name" value="NAD(P)-dependent_oxidoreduct"/>
</dbReference>
<dbReference type="HOGENOM" id="CLU_007383_12_1_1"/>
<dbReference type="SUPFAM" id="SSF51735">
    <property type="entry name" value="NAD(P)-binding Rossmann-fold domains"/>
    <property type="match status" value="1"/>
</dbReference>
<dbReference type="EMBL" id="KN822026">
    <property type="protein sequence ID" value="KIM64863.1"/>
    <property type="molecule type" value="Genomic_DNA"/>
</dbReference>
<reference evidence="3" key="2">
    <citation type="submission" date="2015-01" db="EMBL/GenBank/DDBJ databases">
        <title>Evolutionary Origins and Diversification of the Mycorrhizal Mutualists.</title>
        <authorList>
            <consortium name="DOE Joint Genome Institute"/>
            <consortium name="Mycorrhizal Genomics Consortium"/>
            <person name="Kohler A."/>
            <person name="Kuo A."/>
            <person name="Nagy L.G."/>
            <person name="Floudas D."/>
            <person name="Copeland A."/>
            <person name="Barry K.W."/>
            <person name="Cichocki N."/>
            <person name="Veneault-Fourrey C."/>
            <person name="LaButti K."/>
            <person name="Lindquist E.A."/>
            <person name="Lipzen A."/>
            <person name="Lundell T."/>
            <person name="Morin E."/>
            <person name="Murat C."/>
            <person name="Riley R."/>
            <person name="Ohm R."/>
            <person name="Sun H."/>
            <person name="Tunlid A."/>
            <person name="Henrissat B."/>
            <person name="Grigoriev I.V."/>
            <person name="Hibbett D.S."/>
            <person name="Martin F."/>
        </authorList>
    </citation>
    <scope>NUCLEOTIDE SEQUENCE [LARGE SCALE GENOMIC DNA]</scope>
    <source>
        <strain evidence="3">Foug A</strain>
    </source>
</reference>
<dbReference type="InterPro" id="IPR036291">
    <property type="entry name" value="NAD(P)-bd_dom_sf"/>
</dbReference>
<protein>
    <recommendedName>
        <fullName evidence="1">NmrA-like domain-containing protein</fullName>
    </recommendedName>
</protein>
<dbReference type="PANTHER" id="PTHR48079:SF6">
    <property type="entry name" value="NAD(P)-BINDING DOMAIN-CONTAINING PROTEIN-RELATED"/>
    <property type="match status" value="1"/>
</dbReference>
<dbReference type="Gene3D" id="3.40.50.720">
    <property type="entry name" value="NAD(P)-binding Rossmann-like Domain"/>
    <property type="match status" value="1"/>
</dbReference>
<feature type="domain" description="NmrA-like" evidence="1">
    <location>
        <begin position="5"/>
        <end position="84"/>
    </location>
</feature>
<evidence type="ECO:0000259" key="1">
    <source>
        <dbReference type="Pfam" id="PF05368"/>
    </source>
</evidence>
<dbReference type="PANTHER" id="PTHR48079">
    <property type="entry name" value="PROTEIN YEEZ"/>
    <property type="match status" value="1"/>
</dbReference>
<dbReference type="InParanoid" id="A0A0C2ZTL7"/>
<dbReference type="OrthoDB" id="10262413at2759"/>
<dbReference type="STRING" id="1036808.A0A0C2ZTL7"/>
<dbReference type="AlphaFoldDB" id="A0A0C2ZTL7"/>
<sequence>MATTNRRIFFLGVTGYIGGSVVSRLIEHPTYKQSEIAVLVRPSKQNKNSVLESLGLKPVIGTNDDLEILTEQASQSDVVFSCADADNLRAVEAVLKGMKQRHEKTGTRPILIHTSGTGVFTDNAKGLHSTDDIYDDMNAEQIESVSPTQWHRNVDLAVQGADGEGYIRSYIVLPSTVYSLAKSKLVELGVQNPRSLQMPMLIRAGARRGQAILVGKGENRWPDVHNSDLADLFIMVYENALSGMAGHGREGYYFGENGEYRQYDVAKEVAKVLHEFGKSKTAEPEPLTEDDYKQPENEGLLYLGTNSRCRARRGRLLGWNPKYTTDDLLKSIRPEVEYLIRQEGI</sequence>
<dbReference type="Pfam" id="PF05368">
    <property type="entry name" value="NmrA"/>
    <property type="match status" value="1"/>
</dbReference>
<organism evidence="2 3">
    <name type="scientific">Scleroderma citrinum Foug A</name>
    <dbReference type="NCBI Taxonomy" id="1036808"/>
    <lineage>
        <taxon>Eukaryota</taxon>
        <taxon>Fungi</taxon>
        <taxon>Dikarya</taxon>
        <taxon>Basidiomycota</taxon>
        <taxon>Agaricomycotina</taxon>
        <taxon>Agaricomycetes</taxon>
        <taxon>Agaricomycetidae</taxon>
        <taxon>Boletales</taxon>
        <taxon>Sclerodermatineae</taxon>
        <taxon>Sclerodermataceae</taxon>
        <taxon>Scleroderma</taxon>
    </lineage>
</organism>
<proteinExistence type="predicted"/>
<dbReference type="GO" id="GO:0005737">
    <property type="term" value="C:cytoplasm"/>
    <property type="evidence" value="ECO:0007669"/>
    <property type="project" value="TreeGrafter"/>
</dbReference>
<gene>
    <name evidence="2" type="ORF">SCLCIDRAFT_1212959</name>
</gene>